<evidence type="ECO:0000256" key="9">
    <source>
        <dbReference type="ARBA" id="ARBA00023065"/>
    </source>
</evidence>
<feature type="domain" description="Cation/H+ exchanger transmembrane" evidence="16">
    <location>
        <begin position="81"/>
        <end position="478"/>
    </location>
</feature>
<dbReference type="InterPro" id="IPR004709">
    <property type="entry name" value="NaH_exchanger"/>
</dbReference>
<feature type="signal peptide" evidence="15">
    <location>
        <begin position="1"/>
        <end position="27"/>
    </location>
</feature>
<feature type="transmembrane region" description="Helical" evidence="14">
    <location>
        <begin position="270"/>
        <end position="291"/>
    </location>
</feature>
<evidence type="ECO:0000256" key="14">
    <source>
        <dbReference type="SAM" id="Phobius"/>
    </source>
</evidence>
<dbReference type="Gene3D" id="6.10.250.1040">
    <property type="match status" value="1"/>
</dbReference>
<feature type="compositionally biased region" description="Polar residues" evidence="13">
    <location>
        <begin position="700"/>
        <end position="709"/>
    </location>
</feature>
<feature type="chain" id="PRO_5016402916" description="Sodium/hydrogen exchanger" evidence="15">
    <location>
        <begin position="28"/>
        <end position="879"/>
    </location>
</feature>
<evidence type="ECO:0000256" key="15">
    <source>
        <dbReference type="SAM" id="SignalP"/>
    </source>
</evidence>
<dbReference type="Pfam" id="PF00999">
    <property type="entry name" value="Na_H_Exchanger"/>
    <property type="match status" value="1"/>
</dbReference>
<organism evidence="18 19">
    <name type="scientific">Gambusia affinis</name>
    <name type="common">Western mosquitofish</name>
    <name type="synonym">Heterandria affinis</name>
    <dbReference type="NCBI Taxonomy" id="33528"/>
    <lineage>
        <taxon>Eukaryota</taxon>
        <taxon>Metazoa</taxon>
        <taxon>Chordata</taxon>
        <taxon>Craniata</taxon>
        <taxon>Vertebrata</taxon>
        <taxon>Euteleostomi</taxon>
        <taxon>Actinopterygii</taxon>
        <taxon>Neopterygii</taxon>
        <taxon>Teleostei</taxon>
        <taxon>Neoteleostei</taxon>
        <taxon>Acanthomorphata</taxon>
        <taxon>Ovalentaria</taxon>
        <taxon>Atherinomorphae</taxon>
        <taxon>Cyprinodontiformes</taxon>
        <taxon>Poeciliidae</taxon>
        <taxon>Poeciliinae</taxon>
        <taxon>Gambusia</taxon>
    </lineage>
</organism>
<comment type="subcellular location">
    <subcellularLocation>
        <location evidence="1">Cell membrane</location>
        <topology evidence="1">Multi-pass membrane protein</topology>
    </subcellularLocation>
</comment>
<feature type="region of interest" description="Disordered" evidence="13">
    <location>
        <begin position="843"/>
        <end position="879"/>
    </location>
</feature>
<comment type="caution">
    <text evidence="18">The sequence shown here is derived from an EMBL/GenBank/DDBJ whole genome shotgun (WGS) entry which is preliminary data.</text>
</comment>
<dbReference type="GO" id="GO:0051453">
    <property type="term" value="P:regulation of intracellular pH"/>
    <property type="evidence" value="ECO:0007669"/>
    <property type="project" value="TreeGrafter"/>
</dbReference>
<dbReference type="InterPro" id="IPR006153">
    <property type="entry name" value="Cation/H_exchanger_TM"/>
</dbReference>
<reference evidence="18 19" key="1">
    <citation type="journal article" date="2018" name="G3 (Bethesda)">
        <title>A High-Quality Reference Genome for the Invasive Mosquitofish Gambusia affinis Using a Chicago Library.</title>
        <authorList>
            <person name="Hoffberg S.L."/>
            <person name="Troendle N.J."/>
            <person name="Glenn T.C."/>
            <person name="Mahmud O."/>
            <person name="Louha S."/>
            <person name="Chalopin D."/>
            <person name="Bennetzen J.L."/>
            <person name="Mauricio R."/>
        </authorList>
    </citation>
    <scope>NUCLEOTIDE SEQUENCE [LARGE SCALE GENOMIC DNA]</scope>
    <source>
        <strain evidence="18">NE01/NJP1002.9</strain>
        <tissue evidence="18">Muscle</tissue>
    </source>
</reference>
<dbReference type="AlphaFoldDB" id="A0A315W6J5"/>
<feature type="region of interest" description="Disordered" evidence="13">
    <location>
        <begin position="681"/>
        <end position="816"/>
    </location>
</feature>
<keyword evidence="15" id="KW-0732">Signal</keyword>
<keyword evidence="10 14" id="KW-0472">Membrane</keyword>
<dbReference type="GO" id="GO:0015385">
    <property type="term" value="F:sodium:proton antiporter activity"/>
    <property type="evidence" value="ECO:0007669"/>
    <property type="project" value="InterPro"/>
</dbReference>
<feature type="transmembrane region" description="Helical" evidence="14">
    <location>
        <begin position="227"/>
        <end position="249"/>
    </location>
</feature>
<name>A0A315W6J5_GAMAF</name>
<gene>
    <name evidence="18" type="ORF">CCH79_00002603</name>
</gene>
<feature type="transmembrane region" description="Helical" evidence="14">
    <location>
        <begin position="455"/>
        <end position="478"/>
    </location>
</feature>
<evidence type="ECO:0000256" key="4">
    <source>
        <dbReference type="ARBA" id="ARBA00022449"/>
    </source>
</evidence>
<evidence type="ECO:0000256" key="12">
    <source>
        <dbReference type="RuleBase" id="RU003722"/>
    </source>
</evidence>
<evidence type="ECO:0000259" key="17">
    <source>
        <dbReference type="Pfam" id="PF16644"/>
    </source>
</evidence>
<keyword evidence="7 14" id="KW-1133">Transmembrane helix</keyword>
<feature type="transmembrane region" description="Helical" evidence="14">
    <location>
        <begin position="97"/>
        <end position="120"/>
    </location>
</feature>
<feature type="transmembrane region" description="Helical" evidence="14">
    <location>
        <begin position="354"/>
        <end position="375"/>
    </location>
</feature>
<sequence>MNYSSTKRALAVLITCTFLSLPCGCSGEAPHKPNAGATILPPTKPDNGPQAYPEDVPSNLPVFTMDYPRIQIPFEITLWMLLASFAKIGFHVYHKITIWVPESCLLISIGLIVGAIMHSVHEEPPAVLSSNVFFLYMLPPIVLDSGYFMPTRLFFENVGTVLWFAVVGTLWNSIGIGMSLFAICHIEAFDVQDINLQENLLFAAIISAVDPVAVLNVFEDISVNEQLYIVVFGECLFSDAVTVVLYNMFTFVAEMEVVEPEDVFLGVARFFVVGLGGMGFGILFGFLSAFTTRFTSKVREIEPLFIFMFSYLAYLVAELFAISSIMAIVCCSLTMKYYVEENVSQRSCTTIRHVVKMIGSISETLIFFFLGVVTITTNHEWNWGYILFTLLFTFLWRGLGKRDARRGVNNIINPFRTIPFNMKDQFGLAYGGLRGAVSFALAFTLPDSIGRKRLFITATIVVILFTVFLQGISIRPLIEFINVRRTNRDVETINVEIHSRLMEHTMAGIEDLCGQWSHFYWKDKFMKFNDRILRRILIRDSRAESSIVALYKKLELQNAMEILDTLSGDISAAPALVSLREEKKESAKPKKTFMAEDLKNMHDLLSKNMYKIRQRTVAFTSKHALPNDNQPREILIRRHASIRRSLRPGSFQSTIPKTQKYFSLPTGQSLGSKYPSVRRSYADDHETMSELAYPTRRSRFNQPKRSSSGAMMPLHRLGTLKEVPSTDVLNESQSESKPRTGSSHRDSRFPTQRRHLGPPVDDNNGSADDLRNEDEAEEEQQQQQQRRQHGGSLRPPPSWAAEPRDDTPGNPLLRRPQWHPKNFTVFASALPSHFGILTRSKHTAARASTTPRLGGPQGLISWARPESSGARTRPTAVTD</sequence>
<evidence type="ECO:0000256" key="13">
    <source>
        <dbReference type="SAM" id="MobiDB-lite"/>
    </source>
</evidence>
<keyword evidence="4 12" id="KW-0050">Antiport</keyword>
<dbReference type="PANTHER" id="PTHR10110:SF196">
    <property type="entry name" value="SODIUM_HYDROGEN EXCHANGER"/>
    <property type="match status" value="1"/>
</dbReference>
<keyword evidence="11 12" id="KW-0739">Sodium transport</keyword>
<evidence type="ECO:0000256" key="10">
    <source>
        <dbReference type="ARBA" id="ARBA00023136"/>
    </source>
</evidence>
<feature type="domain" description="Sodium/hydrogen exchanger regulatory region" evidence="17">
    <location>
        <begin position="572"/>
        <end position="676"/>
    </location>
</feature>
<keyword evidence="3 12" id="KW-0813">Transport</keyword>
<evidence type="ECO:0000256" key="5">
    <source>
        <dbReference type="ARBA" id="ARBA00022475"/>
    </source>
</evidence>
<protein>
    <recommendedName>
        <fullName evidence="12">Sodium/hydrogen exchanger</fullName>
    </recommendedName>
</protein>
<dbReference type="Pfam" id="PF16644">
    <property type="entry name" value="NEXCaM_BD"/>
    <property type="match status" value="1"/>
</dbReference>
<dbReference type="GO" id="GO:0098719">
    <property type="term" value="P:sodium ion import across plasma membrane"/>
    <property type="evidence" value="ECO:0007669"/>
    <property type="project" value="TreeGrafter"/>
</dbReference>
<keyword evidence="8" id="KW-0915">Sodium</keyword>
<feature type="transmembrane region" description="Helical" evidence="14">
    <location>
        <begin position="70"/>
        <end position="90"/>
    </location>
</feature>
<evidence type="ECO:0000256" key="8">
    <source>
        <dbReference type="ARBA" id="ARBA00023053"/>
    </source>
</evidence>
<comment type="similarity">
    <text evidence="2 12">Belongs to the monovalent cation:proton antiporter 1 (CPA1) transporter (TC 2.A.36) family.</text>
</comment>
<proteinExistence type="inferred from homology"/>
<evidence type="ECO:0000256" key="3">
    <source>
        <dbReference type="ARBA" id="ARBA00022448"/>
    </source>
</evidence>
<evidence type="ECO:0000313" key="18">
    <source>
        <dbReference type="EMBL" id="PWA31292.1"/>
    </source>
</evidence>
<feature type="transmembrane region" description="Helical" evidence="14">
    <location>
        <begin position="132"/>
        <end position="149"/>
    </location>
</feature>
<dbReference type="Gene3D" id="6.10.140.1330">
    <property type="match status" value="1"/>
</dbReference>
<dbReference type="Proteomes" id="UP000250572">
    <property type="component" value="Unassembled WGS sequence"/>
</dbReference>
<dbReference type="GO" id="GO:0015386">
    <property type="term" value="F:potassium:proton antiporter activity"/>
    <property type="evidence" value="ECO:0007669"/>
    <property type="project" value="TreeGrafter"/>
</dbReference>
<feature type="transmembrane region" description="Helical" evidence="14">
    <location>
        <begin position="161"/>
        <end position="183"/>
    </location>
</feature>
<evidence type="ECO:0000256" key="1">
    <source>
        <dbReference type="ARBA" id="ARBA00004651"/>
    </source>
</evidence>
<keyword evidence="6 12" id="KW-0812">Transmembrane</keyword>
<dbReference type="GO" id="GO:0005886">
    <property type="term" value="C:plasma membrane"/>
    <property type="evidence" value="ECO:0007669"/>
    <property type="project" value="UniProtKB-SubCell"/>
</dbReference>
<feature type="transmembrane region" description="Helical" evidence="14">
    <location>
        <begin position="311"/>
        <end position="333"/>
    </location>
</feature>
<dbReference type="InterPro" id="IPR018422">
    <property type="entry name" value="Cation/H_exchanger_CPA1"/>
</dbReference>
<dbReference type="PANTHER" id="PTHR10110">
    <property type="entry name" value="SODIUM/HYDROGEN EXCHANGER"/>
    <property type="match status" value="1"/>
</dbReference>
<keyword evidence="9 12" id="KW-0406">Ion transport</keyword>
<dbReference type="NCBIfam" id="TIGR00840">
    <property type="entry name" value="b_cpa1"/>
    <property type="match status" value="1"/>
</dbReference>
<evidence type="ECO:0000259" key="16">
    <source>
        <dbReference type="Pfam" id="PF00999"/>
    </source>
</evidence>
<dbReference type="EMBL" id="NHOQ01000293">
    <property type="protein sequence ID" value="PWA31292.1"/>
    <property type="molecule type" value="Genomic_DNA"/>
</dbReference>
<evidence type="ECO:0000256" key="2">
    <source>
        <dbReference type="ARBA" id="ARBA00007367"/>
    </source>
</evidence>
<evidence type="ECO:0000256" key="6">
    <source>
        <dbReference type="ARBA" id="ARBA00022692"/>
    </source>
</evidence>
<evidence type="ECO:0000256" key="7">
    <source>
        <dbReference type="ARBA" id="ARBA00022989"/>
    </source>
</evidence>
<feature type="transmembrane region" description="Helical" evidence="14">
    <location>
        <begin position="381"/>
        <end position="399"/>
    </location>
</feature>
<evidence type="ECO:0000313" key="19">
    <source>
        <dbReference type="Proteomes" id="UP000250572"/>
    </source>
</evidence>
<dbReference type="STRING" id="33528.ENSGAFP00000031528"/>
<dbReference type="InterPro" id="IPR032103">
    <property type="entry name" value="NHE_CaM-bd"/>
</dbReference>
<keyword evidence="5" id="KW-1003">Cell membrane</keyword>
<feature type="compositionally biased region" description="Basic and acidic residues" evidence="13">
    <location>
        <begin position="734"/>
        <end position="748"/>
    </location>
</feature>
<dbReference type="PRINTS" id="PR01084">
    <property type="entry name" value="NAHEXCHNGR"/>
</dbReference>
<accession>A0A315W6J5</accession>
<dbReference type="Gene3D" id="6.10.250.2020">
    <property type="match status" value="1"/>
</dbReference>
<feature type="compositionally biased region" description="Acidic residues" evidence="13">
    <location>
        <begin position="771"/>
        <end position="780"/>
    </location>
</feature>
<evidence type="ECO:0000256" key="11">
    <source>
        <dbReference type="ARBA" id="ARBA00023201"/>
    </source>
</evidence>
<keyword evidence="19" id="KW-1185">Reference proteome</keyword>